<organism evidence="5 6">
    <name type="scientific">Evansella tamaricis</name>
    <dbReference type="NCBI Taxonomy" id="2069301"/>
    <lineage>
        <taxon>Bacteria</taxon>
        <taxon>Bacillati</taxon>
        <taxon>Bacillota</taxon>
        <taxon>Bacilli</taxon>
        <taxon>Bacillales</taxon>
        <taxon>Bacillaceae</taxon>
        <taxon>Evansella</taxon>
    </lineage>
</organism>
<evidence type="ECO:0000256" key="4">
    <source>
        <dbReference type="SAM" id="SignalP"/>
    </source>
</evidence>
<keyword evidence="3 4" id="KW-0732">Signal</keyword>
<dbReference type="InterPro" id="IPR006059">
    <property type="entry name" value="SBP"/>
</dbReference>
<dbReference type="EMBL" id="JAHQCS010000113">
    <property type="protein sequence ID" value="MBU9712871.1"/>
    <property type="molecule type" value="Genomic_DNA"/>
</dbReference>
<protein>
    <submittedName>
        <fullName evidence="5">Extracellular solute-binding protein</fullName>
    </submittedName>
</protein>
<reference evidence="5 6" key="1">
    <citation type="submission" date="2021-06" db="EMBL/GenBank/DDBJ databases">
        <title>Bacillus sp. RD4P76, an endophyte from a halophyte.</title>
        <authorList>
            <person name="Sun J.-Q."/>
        </authorList>
    </citation>
    <scope>NUCLEOTIDE SEQUENCE [LARGE SCALE GENOMIC DNA]</scope>
    <source>
        <strain evidence="5 6">CGMCC 1.15917</strain>
    </source>
</reference>
<name>A0ABS6JGY8_9BACI</name>
<gene>
    <name evidence="5" type="ORF">KS419_14165</name>
</gene>
<keyword evidence="2" id="KW-0813">Transport</keyword>
<dbReference type="Pfam" id="PF13416">
    <property type="entry name" value="SBP_bac_8"/>
    <property type="match status" value="1"/>
</dbReference>
<dbReference type="PROSITE" id="PS51257">
    <property type="entry name" value="PROKAR_LIPOPROTEIN"/>
    <property type="match status" value="1"/>
</dbReference>
<comment type="similarity">
    <text evidence="1">Belongs to the bacterial solute-binding protein 1 family.</text>
</comment>
<dbReference type="PANTHER" id="PTHR30061">
    <property type="entry name" value="MALTOSE-BINDING PERIPLASMIC PROTEIN"/>
    <property type="match status" value="1"/>
</dbReference>
<feature type="signal peptide" evidence="4">
    <location>
        <begin position="1"/>
        <end position="22"/>
    </location>
</feature>
<proteinExistence type="inferred from homology"/>
<evidence type="ECO:0000313" key="5">
    <source>
        <dbReference type="EMBL" id="MBU9712871.1"/>
    </source>
</evidence>
<evidence type="ECO:0000256" key="3">
    <source>
        <dbReference type="ARBA" id="ARBA00022729"/>
    </source>
</evidence>
<accession>A0ABS6JGY8</accession>
<evidence type="ECO:0000313" key="6">
    <source>
        <dbReference type="Proteomes" id="UP000784880"/>
    </source>
</evidence>
<keyword evidence="6" id="KW-1185">Reference proteome</keyword>
<feature type="chain" id="PRO_5045167944" evidence="4">
    <location>
        <begin position="23"/>
        <end position="413"/>
    </location>
</feature>
<dbReference type="RefSeq" id="WP_217067047.1">
    <property type="nucleotide sequence ID" value="NZ_JAHQCS010000113.1"/>
</dbReference>
<sequence>MKAVKRLLKGIALCSIVFAVSACGSEESQNGSDDSSDSADKITIFQDKVEISEQFEKLAAEYTAETGVEVEVWGTTGSDYFQQLQVRLNSNQGPTIFSIQQFTELERIHSYVYDMSNESYIQHIADGMALEYEGNVYGVPYGLEGFGLVYNKDLVSPEDMTDLDSFVATLERLDQEGVNPISLASNSFFIIGHLSNYPFSLQENNYEFVQQLNNGEVSMAETEEFLEFGRFMEAIREFAPNPLEVSYDQQIGDFATGSTAIIHQGNWAAPMFDDYDVDFEIGMMPFPIMSNDSLAVGVASSWAINNDKDDAEIQAANDFLEWMFTSETGHRYIVEEFEFIPALTNIEANDLDPLSQAVLDASNNGKVIPWSHIYYPADSVRGVLLPPTEEFFMDDDITGDQLIEKLDAAWQSR</sequence>
<dbReference type="Proteomes" id="UP000784880">
    <property type="component" value="Unassembled WGS sequence"/>
</dbReference>
<dbReference type="PANTHER" id="PTHR30061:SF50">
    <property type="entry name" value="MALTOSE_MALTODEXTRIN-BINDING PERIPLASMIC PROTEIN"/>
    <property type="match status" value="1"/>
</dbReference>
<evidence type="ECO:0000256" key="2">
    <source>
        <dbReference type="ARBA" id="ARBA00022448"/>
    </source>
</evidence>
<comment type="caution">
    <text evidence="5">The sequence shown here is derived from an EMBL/GenBank/DDBJ whole genome shotgun (WGS) entry which is preliminary data.</text>
</comment>
<evidence type="ECO:0000256" key="1">
    <source>
        <dbReference type="ARBA" id="ARBA00008520"/>
    </source>
</evidence>